<keyword evidence="5 12" id="KW-0028">Amino-acid biosynthesis</keyword>
<dbReference type="EMBL" id="JBHSAP010000007">
    <property type="protein sequence ID" value="MFC4075720.1"/>
    <property type="molecule type" value="Genomic_DNA"/>
</dbReference>
<dbReference type="RefSeq" id="WP_380701911.1">
    <property type="nucleotide sequence ID" value="NZ_JBHSAP010000007.1"/>
</dbReference>
<proteinExistence type="inferred from homology"/>
<dbReference type="NCBIfam" id="TIGR00118">
    <property type="entry name" value="acolac_lg"/>
    <property type="match status" value="1"/>
</dbReference>
<comment type="pathway">
    <text evidence="1 12">Amino-acid biosynthesis; L-isoleucine biosynthesis; L-isoleucine from 2-oxobutanoate: step 1/4.</text>
</comment>
<comment type="cofactor">
    <cofactor evidence="12">
        <name>Mg(2+)</name>
        <dbReference type="ChEBI" id="CHEBI:18420"/>
    </cofactor>
    <text evidence="12">Binds 1 Mg(2+) ion per subunit.</text>
</comment>
<dbReference type="Pfam" id="PF02776">
    <property type="entry name" value="TPP_enzyme_N"/>
    <property type="match status" value="1"/>
</dbReference>
<comment type="cofactor">
    <cofactor evidence="12">
        <name>thiamine diphosphate</name>
        <dbReference type="ChEBI" id="CHEBI:58937"/>
    </cofactor>
    <text evidence="12">Binds 1 thiamine pyrophosphate per subunit.</text>
</comment>
<dbReference type="PANTHER" id="PTHR18968:SF13">
    <property type="entry name" value="ACETOLACTATE SYNTHASE CATALYTIC SUBUNIT, MITOCHONDRIAL"/>
    <property type="match status" value="1"/>
</dbReference>
<evidence type="ECO:0000256" key="2">
    <source>
        <dbReference type="ARBA" id="ARBA00005025"/>
    </source>
</evidence>
<comment type="catalytic activity">
    <reaction evidence="11 12">
        <text>2 pyruvate + H(+) = (2S)-2-acetolactate + CO2</text>
        <dbReference type="Rhea" id="RHEA:25249"/>
        <dbReference type="ChEBI" id="CHEBI:15361"/>
        <dbReference type="ChEBI" id="CHEBI:15378"/>
        <dbReference type="ChEBI" id="CHEBI:16526"/>
        <dbReference type="ChEBI" id="CHEBI:58476"/>
        <dbReference type="EC" id="2.2.1.6"/>
    </reaction>
</comment>
<keyword evidence="6 12" id="KW-0808">Transferase</keyword>
<feature type="domain" description="Thiamine pyrophosphate enzyme central" evidence="13">
    <location>
        <begin position="213"/>
        <end position="347"/>
    </location>
</feature>
<reference evidence="17" key="1">
    <citation type="journal article" date="2019" name="Int. J. Syst. Evol. Microbiol.">
        <title>The Global Catalogue of Microorganisms (GCM) 10K type strain sequencing project: providing services to taxonomists for standard genome sequencing and annotation.</title>
        <authorList>
            <consortium name="The Broad Institute Genomics Platform"/>
            <consortium name="The Broad Institute Genome Sequencing Center for Infectious Disease"/>
            <person name="Wu L."/>
            <person name="Ma J."/>
        </authorList>
    </citation>
    <scope>NUCLEOTIDE SEQUENCE [LARGE SCALE GENOMIC DNA]</scope>
    <source>
        <strain evidence="17">IBRC-M 10813</strain>
    </source>
</reference>
<dbReference type="InterPro" id="IPR012001">
    <property type="entry name" value="Thiamin_PyroP_enz_TPP-bd_dom"/>
</dbReference>
<evidence type="ECO:0000256" key="11">
    <source>
        <dbReference type="ARBA" id="ARBA00048670"/>
    </source>
</evidence>
<dbReference type="InterPro" id="IPR029035">
    <property type="entry name" value="DHS-like_NAD/FAD-binding_dom"/>
</dbReference>
<comment type="similarity">
    <text evidence="3 12">Belongs to the TPP enzyme family.</text>
</comment>
<dbReference type="Gene3D" id="3.40.50.1220">
    <property type="entry name" value="TPP-binding domain"/>
    <property type="match status" value="1"/>
</dbReference>
<dbReference type="InterPro" id="IPR012846">
    <property type="entry name" value="Acetolactate_synth_lsu"/>
</dbReference>
<dbReference type="InterPro" id="IPR011766">
    <property type="entry name" value="TPP_enzyme_TPP-bd"/>
</dbReference>
<dbReference type="Gene3D" id="3.40.50.970">
    <property type="match status" value="2"/>
</dbReference>
<dbReference type="InterPro" id="IPR029061">
    <property type="entry name" value="THDP-binding"/>
</dbReference>
<dbReference type="Proteomes" id="UP001595843">
    <property type="component" value="Unassembled WGS sequence"/>
</dbReference>
<dbReference type="PANTHER" id="PTHR18968">
    <property type="entry name" value="THIAMINE PYROPHOSPHATE ENZYMES"/>
    <property type="match status" value="1"/>
</dbReference>
<organism evidence="16 17">
    <name type="scientific">Salinithrix halophila</name>
    <dbReference type="NCBI Taxonomy" id="1485204"/>
    <lineage>
        <taxon>Bacteria</taxon>
        <taxon>Bacillati</taxon>
        <taxon>Bacillota</taxon>
        <taxon>Bacilli</taxon>
        <taxon>Bacillales</taxon>
        <taxon>Thermoactinomycetaceae</taxon>
        <taxon>Salinithrix</taxon>
    </lineage>
</organism>
<keyword evidence="7 12" id="KW-0479">Metal-binding</keyword>
<dbReference type="InterPro" id="IPR045229">
    <property type="entry name" value="TPP_enz"/>
</dbReference>
<evidence type="ECO:0000256" key="3">
    <source>
        <dbReference type="ARBA" id="ARBA00007812"/>
    </source>
</evidence>
<evidence type="ECO:0000313" key="17">
    <source>
        <dbReference type="Proteomes" id="UP001595843"/>
    </source>
</evidence>
<evidence type="ECO:0000259" key="14">
    <source>
        <dbReference type="Pfam" id="PF02775"/>
    </source>
</evidence>
<accession>A0ABV8JBP5</accession>
<feature type="domain" description="Thiamine pyrophosphate enzyme N-terminal TPP-binding" evidence="15">
    <location>
        <begin position="24"/>
        <end position="137"/>
    </location>
</feature>
<evidence type="ECO:0000256" key="1">
    <source>
        <dbReference type="ARBA" id="ARBA00004974"/>
    </source>
</evidence>
<evidence type="ECO:0000259" key="13">
    <source>
        <dbReference type="Pfam" id="PF00205"/>
    </source>
</evidence>
<feature type="domain" description="Thiamine pyrophosphate enzyme TPP-binding" evidence="14">
    <location>
        <begin position="404"/>
        <end position="552"/>
    </location>
</feature>
<dbReference type="CDD" id="cd02015">
    <property type="entry name" value="TPP_AHAS"/>
    <property type="match status" value="1"/>
</dbReference>
<evidence type="ECO:0000313" key="16">
    <source>
        <dbReference type="EMBL" id="MFC4075720.1"/>
    </source>
</evidence>
<evidence type="ECO:0000256" key="12">
    <source>
        <dbReference type="RuleBase" id="RU003591"/>
    </source>
</evidence>
<gene>
    <name evidence="16" type="primary">ilvB</name>
    <name evidence="16" type="ORF">ACFOUO_02735</name>
</gene>
<dbReference type="Pfam" id="PF00205">
    <property type="entry name" value="TPP_enzyme_M"/>
    <property type="match status" value="1"/>
</dbReference>
<keyword evidence="17" id="KW-1185">Reference proteome</keyword>
<keyword evidence="10 12" id="KW-0100">Branched-chain amino acid biosynthesis</keyword>
<evidence type="ECO:0000256" key="6">
    <source>
        <dbReference type="ARBA" id="ARBA00022679"/>
    </source>
</evidence>
<dbReference type="InterPro" id="IPR012000">
    <property type="entry name" value="Thiamin_PyroP_enz_cen_dom"/>
</dbReference>
<keyword evidence="9 12" id="KW-0786">Thiamine pyrophosphate</keyword>
<evidence type="ECO:0000256" key="4">
    <source>
        <dbReference type="ARBA" id="ARBA00013145"/>
    </source>
</evidence>
<name>A0ABV8JBP5_9BACL</name>
<evidence type="ECO:0000256" key="7">
    <source>
        <dbReference type="ARBA" id="ARBA00022723"/>
    </source>
</evidence>
<comment type="pathway">
    <text evidence="2 12">Amino-acid biosynthesis; L-valine biosynthesis; L-valine from pyruvate: step 1/4.</text>
</comment>
<dbReference type="CDD" id="cd07035">
    <property type="entry name" value="TPP_PYR_POX_like"/>
    <property type="match status" value="1"/>
</dbReference>
<dbReference type="Pfam" id="PF02775">
    <property type="entry name" value="TPP_enzyme_C"/>
    <property type="match status" value="1"/>
</dbReference>
<protein>
    <recommendedName>
        <fullName evidence="4 12">Acetolactate synthase</fullName>
        <ecNumber evidence="4 12">2.2.1.6</ecNumber>
    </recommendedName>
</protein>
<sequence length="580" mass="62693">MGQTAVTVAKQTEKTKLPKKEEYTGSEILLRCLIEEGVEVAFGYPGGAVLPIYDSLYHGALRHLLARHEQGAIHAADGYARATGKPGVVIATSGPGATNLVTGIANAQMDSIPLVCITGNVPQNLIGTDAFQEADIVGITMPITKHSYLVTDVNDLPRTIKEAFHIASTGRPGPVLIDIPKDVSNSRATYAYPESVSIRGYQPKTDPHPLQLSRLHQAVAEASKPVILAGGGVVTSGAEKELIAFAEKAGIPVVTTLMGLGAFPGQHPLWLGMPGMHGTYAANHALLESDLLIGIGARFDDRVTMGRLDKFATNAKIVHIDIDPAEIGKNMDTFIPIVGDVKKVLAAANRDVPKSPSDDWIERVQGWSREIPLRFQDSDEVLKPQWVIRHLHESTGGDAIVTTDVGQHQMWVAQYFQFARPRSFITSGGLGTMGFGFPAAVGAQVAKPDQTVISVTGDGGFQMTNQELAVTALANIPVKVAIINNQNLGMVRQWQEVFYKKRYSEVDLSGSPDFVKLAESYGVKAWQAKNKEEAKRVWREALDHPGPAVVDFWVNPEENVYPMVAPGSGLDEMIMGDEDK</sequence>
<evidence type="ECO:0000256" key="9">
    <source>
        <dbReference type="ARBA" id="ARBA00023052"/>
    </source>
</evidence>
<evidence type="ECO:0000256" key="5">
    <source>
        <dbReference type="ARBA" id="ARBA00022605"/>
    </source>
</evidence>
<evidence type="ECO:0000256" key="8">
    <source>
        <dbReference type="ARBA" id="ARBA00022842"/>
    </source>
</evidence>
<dbReference type="InterPro" id="IPR000399">
    <property type="entry name" value="TPP-bd_CS"/>
</dbReference>
<dbReference type="GO" id="GO:0003984">
    <property type="term" value="F:acetolactate synthase activity"/>
    <property type="evidence" value="ECO:0007669"/>
    <property type="project" value="UniProtKB-EC"/>
</dbReference>
<dbReference type="SUPFAM" id="SSF52467">
    <property type="entry name" value="DHS-like NAD/FAD-binding domain"/>
    <property type="match status" value="1"/>
</dbReference>
<evidence type="ECO:0000259" key="15">
    <source>
        <dbReference type="Pfam" id="PF02776"/>
    </source>
</evidence>
<dbReference type="EC" id="2.2.1.6" evidence="4 12"/>
<dbReference type="SUPFAM" id="SSF52518">
    <property type="entry name" value="Thiamin diphosphate-binding fold (THDP-binding)"/>
    <property type="match status" value="2"/>
</dbReference>
<comment type="caution">
    <text evidence="16">The sequence shown here is derived from an EMBL/GenBank/DDBJ whole genome shotgun (WGS) entry which is preliminary data.</text>
</comment>
<dbReference type="PROSITE" id="PS00187">
    <property type="entry name" value="TPP_ENZYMES"/>
    <property type="match status" value="1"/>
</dbReference>
<keyword evidence="8 12" id="KW-0460">Magnesium</keyword>
<evidence type="ECO:0000256" key="10">
    <source>
        <dbReference type="ARBA" id="ARBA00023304"/>
    </source>
</evidence>
<dbReference type="InterPro" id="IPR039368">
    <property type="entry name" value="AHAS_TPP"/>
</dbReference>